<proteinExistence type="predicted"/>
<dbReference type="EMBL" id="AP022591">
    <property type="protein sequence ID" value="BBY45788.1"/>
    <property type="molecule type" value="Genomic_DNA"/>
</dbReference>
<dbReference type="Gene3D" id="3.40.50.300">
    <property type="entry name" value="P-loop containing nucleotide triphosphate hydrolases"/>
    <property type="match status" value="1"/>
</dbReference>
<dbReference type="InterPro" id="IPR027417">
    <property type="entry name" value="P-loop_NTPase"/>
</dbReference>
<protein>
    <submittedName>
        <fullName evidence="1">Uncharacterized protein</fullName>
    </submittedName>
</protein>
<name>A0A1X0BJE0_MYCCF</name>
<dbReference type="SUPFAM" id="SSF52540">
    <property type="entry name" value="P-loop containing nucleoside triphosphate hydrolases"/>
    <property type="match status" value="1"/>
</dbReference>
<evidence type="ECO:0000313" key="1">
    <source>
        <dbReference type="EMBL" id="BBY45788.1"/>
    </source>
</evidence>
<sequence length="330" mass="36626">MEDLALTRTEARPVVLFVLGQGRSGTSALARVLSLCGAALPAEVRQADAHNPRGYWEPRATLVLNETILRRHGSAGFDPSLRLLEDGAFEPDEKSAWTAKIGAFLSGLPRAPLVVIKDTHVTALSDLWFEAANSAGLDVVAVIAVRHPQEVIASLAAAGPTTPELSSALWLKNSLLAERYTRGMPRVFVDYANLLDDWRREISRISEAVAIDLHSRDEAEVDDFLAPSLRRQRCSGPVTERFGTDWMSAVYETMRAAARDEPWDSSVLDRVFEAYQVSEHDFRTAFDNSRKLWALGADRAYSNSLLYRLSVLKLIRAPRAMVNRHKGSRT</sequence>
<evidence type="ECO:0000313" key="2">
    <source>
        <dbReference type="Proteomes" id="UP000466431"/>
    </source>
</evidence>
<reference evidence="1 2" key="1">
    <citation type="journal article" date="2019" name="Emerg. Microbes Infect.">
        <title>Comprehensive subspecies identification of 175 nontuberculous mycobacteria species based on 7547 genomic profiles.</title>
        <authorList>
            <person name="Matsumoto Y."/>
            <person name="Kinjo T."/>
            <person name="Motooka D."/>
            <person name="Nabeya D."/>
            <person name="Jung N."/>
            <person name="Uechi K."/>
            <person name="Horii T."/>
            <person name="Iida T."/>
            <person name="Fujita J."/>
            <person name="Nakamura S."/>
        </authorList>
    </citation>
    <scope>NUCLEOTIDE SEQUENCE [LARGE SCALE GENOMIC DNA]</scope>
    <source>
        <strain evidence="1 2">JCM 18439</strain>
    </source>
</reference>
<dbReference type="KEGG" id="mcee:MCEL_40830"/>
<keyword evidence="2" id="KW-1185">Reference proteome</keyword>
<gene>
    <name evidence="1" type="ORF">MCEL_40830</name>
</gene>
<dbReference type="AlphaFoldDB" id="A0A1X0BJE0"/>
<dbReference type="RefSeq" id="WP_083007327.1">
    <property type="nucleotide sequence ID" value="NZ_AP022591.1"/>
</dbReference>
<dbReference type="STRING" id="1249101.BST21_23465"/>
<organism evidence="1 2">
    <name type="scientific">Mycolicibacterium celeriflavum</name>
    <name type="common">Mycobacterium celeriflavum</name>
    <dbReference type="NCBI Taxonomy" id="1249101"/>
    <lineage>
        <taxon>Bacteria</taxon>
        <taxon>Bacillati</taxon>
        <taxon>Actinomycetota</taxon>
        <taxon>Actinomycetes</taxon>
        <taxon>Mycobacteriales</taxon>
        <taxon>Mycobacteriaceae</taxon>
        <taxon>Mycolicibacterium</taxon>
    </lineage>
</organism>
<accession>A0A1X0BJE0</accession>
<dbReference type="Proteomes" id="UP000466431">
    <property type="component" value="Chromosome"/>
</dbReference>